<dbReference type="InterPro" id="IPR036890">
    <property type="entry name" value="HATPase_C_sf"/>
</dbReference>
<dbReference type="PANTHER" id="PTHR45436">
    <property type="entry name" value="SENSOR HISTIDINE KINASE YKOH"/>
    <property type="match status" value="1"/>
</dbReference>
<comment type="catalytic activity">
    <reaction evidence="1">
        <text>ATP + protein L-histidine = ADP + protein N-phospho-L-histidine.</text>
        <dbReference type="EC" id="2.7.13.3"/>
    </reaction>
</comment>
<evidence type="ECO:0000256" key="1">
    <source>
        <dbReference type="ARBA" id="ARBA00000085"/>
    </source>
</evidence>
<dbReference type="Gene3D" id="6.10.340.10">
    <property type="match status" value="1"/>
</dbReference>
<feature type="domain" description="Histidine kinase" evidence="10">
    <location>
        <begin position="269"/>
        <end position="472"/>
    </location>
</feature>
<dbReference type="GO" id="GO:0016020">
    <property type="term" value="C:membrane"/>
    <property type="evidence" value="ECO:0007669"/>
    <property type="project" value="InterPro"/>
</dbReference>
<dbReference type="PROSITE" id="PS50109">
    <property type="entry name" value="HIS_KIN"/>
    <property type="match status" value="1"/>
</dbReference>
<dbReference type="PANTHER" id="PTHR45436:SF5">
    <property type="entry name" value="SENSOR HISTIDINE KINASE TRCS"/>
    <property type="match status" value="1"/>
</dbReference>
<dbReference type="GO" id="GO:0000155">
    <property type="term" value="F:phosphorelay sensor kinase activity"/>
    <property type="evidence" value="ECO:0007669"/>
    <property type="project" value="InterPro"/>
</dbReference>
<evidence type="ECO:0000256" key="2">
    <source>
        <dbReference type="ARBA" id="ARBA00012438"/>
    </source>
</evidence>
<dbReference type="InterPro" id="IPR003594">
    <property type="entry name" value="HATPase_dom"/>
</dbReference>
<dbReference type="CDD" id="cd00082">
    <property type="entry name" value="HisKA"/>
    <property type="match status" value="1"/>
</dbReference>
<keyword evidence="4" id="KW-0808">Transferase</keyword>
<feature type="transmembrane region" description="Helical" evidence="9">
    <location>
        <begin position="15"/>
        <end position="36"/>
    </location>
</feature>
<organism evidence="12">
    <name type="scientific">hydrothermal vent metagenome</name>
    <dbReference type="NCBI Taxonomy" id="652676"/>
    <lineage>
        <taxon>unclassified sequences</taxon>
        <taxon>metagenomes</taxon>
        <taxon>ecological metagenomes</taxon>
    </lineage>
</organism>
<keyword evidence="3" id="KW-0597">Phosphoprotein</keyword>
<dbReference type="SMART" id="SM00387">
    <property type="entry name" value="HATPase_c"/>
    <property type="match status" value="1"/>
</dbReference>
<dbReference type="PROSITE" id="PS50885">
    <property type="entry name" value="HAMP"/>
    <property type="match status" value="1"/>
</dbReference>
<feature type="domain" description="HAMP" evidence="11">
    <location>
        <begin position="192"/>
        <end position="249"/>
    </location>
</feature>
<evidence type="ECO:0000256" key="8">
    <source>
        <dbReference type="ARBA" id="ARBA00023012"/>
    </source>
</evidence>
<accession>A0A3B0RYW6</accession>
<dbReference type="SUPFAM" id="SSF55874">
    <property type="entry name" value="ATPase domain of HSP90 chaperone/DNA topoisomerase II/histidine kinase"/>
    <property type="match status" value="1"/>
</dbReference>
<evidence type="ECO:0000256" key="6">
    <source>
        <dbReference type="ARBA" id="ARBA00022777"/>
    </source>
</evidence>
<keyword evidence="8" id="KW-0902">Two-component regulatory system</keyword>
<evidence type="ECO:0000259" key="11">
    <source>
        <dbReference type="PROSITE" id="PS50885"/>
    </source>
</evidence>
<feature type="transmembrane region" description="Helical" evidence="9">
    <location>
        <begin position="171"/>
        <end position="191"/>
    </location>
</feature>
<proteinExistence type="predicted"/>
<dbReference type="InterPro" id="IPR003660">
    <property type="entry name" value="HAMP_dom"/>
</dbReference>
<dbReference type="InterPro" id="IPR003661">
    <property type="entry name" value="HisK_dim/P_dom"/>
</dbReference>
<keyword evidence="5 9" id="KW-0812">Transmembrane</keyword>
<evidence type="ECO:0000259" key="10">
    <source>
        <dbReference type="PROSITE" id="PS50109"/>
    </source>
</evidence>
<dbReference type="InterPro" id="IPR036097">
    <property type="entry name" value="HisK_dim/P_sf"/>
</dbReference>
<dbReference type="SUPFAM" id="SSF47384">
    <property type="entry name" value="Homodimeric domain of signal transducing histidine kinase"/>
    <property type="match status" value="1"/>
</dbReference>
<evidence type="ECO:0000256" key="4">
    <source>
        <dbReference type="ARBA" id="ARBA00022679"/>
    </source>
</evidence>
<dbReference type="Pfam" id="PF00672">
    <property type="entry name" value="HAMP"/>
    <property type="match status" value="1"/>
</dbReference>
<dbReference type="Pfam" id="PF02518">
    <property type="entry name" value="HATPase_c"/>
    <property type="match status" value="1"/>
</dbReference>
<reference evidence="12" key="1">
    <citation type="submission" date="2018-06" db="EMBL/GenBank/DDBJ databases">
        <authorList>
            <person name="Zhirakovskaya E."/>
        </authorList>
    </citation>
    <scope>NUCLEOTIDE SEQUENCE</scope>
</reference>
<gene>
    <name evidence="12" type="ORF">MNBD_ALPHA07-1554</name>
</gene>
<dbReference type="AlphaFoldDB" id="A0A3B0RYW6"/>
<dbReference type="Pfam" id="PF00512">
    <property type="entry name" value="HisKA"/>
    <property type="match status" value="1"/>
</dbReference>
<dbReference type="Gene3D" id="3.30.565.10">
    <property type="entry name" value="Histidine kinase-like ATPase, C-terminal domain"/>
    <property type="match status" value="1"/>
</dbReference>
<dbReference type="InterPro" id="IPR005467">
    <property type="entry name" value="His_kinase_dom"/>
</dbReference>
<dbReference type="EMBL" id="UOEG01000146">
    <property type="protein sequence ID" value="VAV96241.1"/>
    <property type="molecule type" value="Genomic_DNA"/>
</dbReference>
<protein>
    <recommendedName>
        <fullName evidence="2">histidine kinase</fullName>
        <ecNumber evidence="2">2.7.13.3</ecNumber>
    </recommendedName>
</protein>
<keyword evidence="7 9" id="KW-1133">Transmembrane helix</keyword>
<name>A0A3B0RYW6_9ZZZZ</name>
<evidence type="ECO:0000313" key="12">
    <source>
        <dbReference type="EMBL" id="VAV96241.1"/>
    </source>
</evidence>
<evidence type="ECO:0000256" key="9">
    <source>
        <dbReference type="SAM" id="Phobius"/>
    </source>
</evidence>
<sequence length="479" mass="51892">MWGVRPLPLSLRVPLLTVALMVLVGILASQQVLTTLRNVQNERIRELAQLQIEALSVALGPLVLRKNIWEVYDTLDRATGETHVQRLVFTAVADEDGNVLAATDPKRAPLDSPIGALAGDAQRLDTLSIPDQGSDIRLLSDLAYQGRVVGQILIELNVSDLLVERSKAARLLLVGNAVVTGILALLGYLGMRRMLRPITLLVNHMRNMRNSGEVPEPIPQTDLPKGDTEMARLFHSYNSMVGSIEAKAEADKRLANRERFVSLGRLSASLAHEINNPLGGLLNAADTIKTYADRPEVVRESADLLTRGLGHLRDVARATLDQNRLDRSGAMLVVEDFDDLHLLIQPEVSRKSQTLDWQIAADQQALPNLAAAPVRQIVLNLLLNATEAAGEGGKIGLRVARVGKSLCIEVFDTGPGLSKAACERLLGTGPAVSGGGVGLRLVHEMASELQGIVRLNRREGTTIISIELPLTPQQTEAKC</sequence>
<dbReference type="Gene3D" id="1.10.287.130">
    <property type="match status" value="1"/>
</dbReference>
<dbReference type="SMART" id="SM00304">
    <property type="entry name" value="HAMP"/>
    <property type="match status" value="1"/>
</dbReference>
<evidence type="ECO:0000256" key="3">
    <source>
        <dbReference type="ARBA" id="ARBA00022553"/>
    </source>
</evidence>
<keyword evidence="6 12" id="KW-0418">Kinase</keyword>
<dbReference type="EC" id="2.7.13.3" evidence="2"/>
<dbReference type="SMART" id="SM00388">
    <property type="entry name" value="HisKA"/>
    <property type="match status" value="1"/>
</dbReference>
<dbReference type="InterPro" id="IPR050428">
    <property type="entry name" value="TCS_sensor_his_kinase"/>
</dbReference>
<evidence type="ECO:0000256" key="5">
    <source>
        <dbReference type="ARBA" id="ARBA00022692"/>
    </source>
</evidence>
<keyword evidence="9" id="KW-0472">Membrane</keyword>
<evidence type="ECO:0000256" key="7">
    <source>
        <dbReference type="ARBA" id="ARBA00022989"/>
    </source>
</evidence>